<reference evidence="1" key="1">
    <citation type="journal article" date="2020" name="mSystems">
        <title>Genome- and Community-Level Interaction Insights into Carbon Utilization and Element Cycling Functions of Hydrothermarchaeota in Hydrothermal Sediment.</title>
        <authorList>
            <person name="Zhou Z."/>
            <person name="Liu Y."/>
            <person name="Xu W."/>
            <person name="Pan J."/>
            <person name="Luo Z.H."/>
            <person name="Li M."/>
        </authorList>
    </citation>
    <scope>NUCLEOTIDE SEQUENCE [LARGE SCALE GENOMIC DNA]</scope>
    <source>
        <strain evidence="1">SpSt-500</strain>
    </source>
</reference>
<accession>A0A832LJ67</accession>
<evidence type="ECO:0000313" key="1">
    <source>
        <dbReference type="EMBL" id="HGT48989.1"/>
    </source>
</evidence>
<gene>
    <name evidence="1" type="ORF">ENS56_13215</name>
</gene>
<organism evidence="1">
    <name type="scientific">Ignavibacterium album</name>
    <dbReference type="NCBI Taxonomy" id="591197"/>
    <lineage>
        <taxon>Bacteria</taxon>
        <taxon>Pseudomonadati</taxon>
        <taxon>Ignavibacteriota</taxon>
        <taxon>Ignavibacteria</taxon>
        <taxon>Ignavibacteriales</taxon>
        <taxon>Ignavibacteriaceae</taxon>
        <taxon>Ignavibacterium</taxon>
    </lineage>
</organism>
<sequence>MQMTLIKKLYKYDNGRQLFRLLPTDTGKLVIEERDRTIKEAFFTCLDIRSGKKIFSDLQFDEKYWIGIEKIYKDVILFHRFERPDLPGHKGIIAYDIKSQTVLWENQNTFLYAADDKLVFMNFDFGIKNLIVIDYLSGEQEDAKESILNLEPQKEDYSSYIHSKKISRNNFEEMLGSDLKTKFSEIIIQDEINFASKSGINFFSFHKITENGKYDNIFFAVENEGTILLEETLNKGLEKIEPESFFIKDDLLFLLFGRSGFGVYQII</sequence>
<dbReference type="InterPro" id="IPR032595">
    <property type="entry name" value="DUF4905"/>
</dbReference>
<name>A0A832LJ67_9BACT</name>
<dbReference type="EMBL" id="DSVI01000022">
    <property type="protein sequence ID" value="HGT48989.1"/>
    <property type="molecule type" value="Genomic_DNA"/>
</dbReference>
<comment type="caution">
    <text evidence="1">The sequence shown here is derived from an EMBL/GenBank/DDBJ whole genome shotgun (WGS) entry which is preliminary data.</text>
</comment>
<dbReference type="Pfam" id="PF16248">
    <property type="entry name" value="DUF4905"/>
    <property type="match status" value="1"/>
</dbReference>
<proteinExistence type="predicted"/>
<protein>
    <submittedName>
        <fullName evidence="1">DUF4905 domain-containing protein</fullName>
    </submittedName>
</protein>
<dbReference type="AlphaFoldDB" id="A0A832LJ67"/>